<dbReference type="PANTHER" id="PTHR11785:SF512">
    <property type="entry name" value="SOBREMESA, ISOFORM B"/>
    <property type="match status" value="1"/>
</dbReference>
<comment type="subcellular location">
    <subcellularLocation>
        <location evidence="1">Membrane</location>
        <topology evidence="1">Multi-pass membrane protein</topology>
    </subcellularLocation>
</comment>
<name>A0A0D2CNB1_9EURO</name>
<dbReference type="GO" id="GO:0016020">
    <property type="term" value="C:membrane"/>
    <property type="evidence" value="ECO:0007669"/>
    <property type="project" value="UniProtKB-SubCell"/>
</dbReference>
<proteinExistence type="predicted"/>
<keyword evidence="7" id="KW-1185">Reference proteome</keyword>
<gene>
    <name evidence="6" type="ORF">PV04_06020</name>
</gene>
<dbReference type="Pfam" id="PF00324">
    <property type="entry name" value="AA_permease"/>
    <property type="match status" value="1"/>
</dbReference>
<dbReference type="HOGENOM" id="CLU_2037779_0_0_1"/>
<organism evidence="6 7">
    <name type="scientific">Phialophora macrospora</name>
    <dbReference type="NCBI Taxonomy" id="1851006"/>
    <lineage>
        <taxon>Eukaryota</taxon>
        <taxon>Fungi</taxon>
        <taxon>Dikarya</taxon>
        <taxon>Ascomycota</taxon>
        <taxon>Pezizomycotina</taxon>
        <taxon>Eurotiomycetes</taxon>
        <taxon>Chaetothyriomycetidae</taxon>
        <taxon>Chaetothyriales</taxon>
        <taxon>Herpotrichiellaceae</taxon>
        <taxon>Phialophora</taxon>
    </lineage>
</organism>
<keyword evidence="2" id="KW-0812">Transmembrane</keyword>
<evidence type="ECO:0000313" key="6">
    <source>
        <dbReference type="EMBL" id="KIW66716.1"/>
    </source>
</evidence>
<dbReference type="Gene3D" id="1.20.1740.10">
    <property type="entry name" value="Amino acid/polyamine transporter I"/>
    <property type="match status" value="1"/>
</dbReference>
<evidence type="ECO:0000256" key="4">
    <source>
        <dbReference type="ARBA" id="ARBA00023136"/>
    </source>
</evidence>
<accession>A0A0D2CNB1</accession>
<keyword evidence="3" id="KW-1133">Transmembrane helix</keyword>
<dbReference type="InterPro" id="IPR050598">
    <property type="entry name" value="AminoAcid_Transporter"/>
</dbReference>
<evidence type="ECO:0000256" key="3">
    <source>
        <dbReference type="ARBA" id="ARBA00022989"/>
    </source>
</evidence>
<evidence type="ECO:0000259" key="5">
    <source>
        <dbReference type="Pfam" id="PF00324"/>
    </source>
</evidence>
<evidence type="ECO:0000256" key="2">
    <source>
        <dbReference type="ARBA" id="ARBA00022692"/>
    </source>
</evidence>
<dbReference type="EMBL" id="KN846959">
    <property type="protein sequence ID" value="KIW66716.1"/>
    <property type="molecule type" value="Genomic_DNA"/>
</dbReference>
<dbReference type="STRING" id="5601.A0A0D2CNB1"/>
<evidence type="ECO:0000256" key="1">
    <source>
        <dbReference type="ARBA" id="ARBA00004141"/>
    </source>
</evidence>
<dbReference type="GO" id="GO:0015179">
    <property type="term" value="F:L-amino acid transmembrane transporter activity"/>
    <property type="evidence" value="ECO:0007669"/>
    <property type="project" value="TreeGrafter"/>
</dbReference>
<dbReference type="PANTHER" id="PTHR11785">
    <property type="entry name" value="AMINO ACID TRANSPORTER"/>
    <property type="match status" value="1"/>
</dbReference>
<protein>
    <recommendedName>
        <fullName evidence="5">Amino acid permease/ SLC12A domain-containing protein</fullName>
    </recommendedName>
</protein>
<dbReference type="AlphaFoldDB" id="A0A0D2CNB1"/>
<reference evidence="6 7" key="1">
    <citation type="submission" date="2015-01" db="EMBL/GenBank/DDBJ databases">
        <title>The Genome Sequence of Capronia semiimmersa CBS27337.</title>
        <authorList>
            <consortium name="The Broad Institute Genomics Platform"/>
            <person name="Cuomo C."/>
            <person name="de Hoog S."/>
            <person name="Gorbushina A."/>
            <person name="Stielow B."/>
            <person name="Teixiera M."/>
            <person name="Abouelleil A."/>
            <person name="Chapman S.B."/>
            <person name="Priest M."/>
            <person name="Young S.K."/>
            <person name="Wortman J."/>
            <person name="Nusbaum C."/>
            <person name="Birren B."/>
        </authorList>
    </citation>
    <scope>NUCLEOTIDE SEQUENCE [LARGE SCALE GENOMIC DNA]</scope>
    <source>
        <strain evidence="6 7">CBS 27337</strain>
    </source>
</reference>
<dbReference type="Proteomes" id="UP000054266">
    <property type="component" value="Unassembled WGS sequence"/>
</dbReference>
<dbReference type="InterPro" id="IPR004841">
    <property type="entry name" value="AA-permease/SLC12A_dom"/>
</dbReference>
<evidence type="ECO:0000313" key="7">
    <source>
        <dbReference type="Proteomes" id="UP000054266"/>
    </source>
</evidence>
<sequence>MGSPSSIGLQIGSGIFSAPAAVHHTVTKVQGSVVSLSGFSEIWVSFGGFVESIYAAAFAVGGWESLGFVGGEIQDPDITLPRILKAALSLVITLFLCSNLALYTTVPADTLKETDAPALVG</sequence>
<feature type="domain" description="Amino acid permease/ SLC12A" evidence="5">
    <location>
        <begin position="35"/>
        <end position="112"/>
    </location>
</feature>
<keyword evidence="4" id="KW-0472">Membrane</keyword>